<protein>
    <submittedName>
        <fullName evidence="1">Uncharacterized protein</fullName>
    </submittedName>
</protein>
<proteinExistence type="predicted"/>
<name>A0A5N6RQZ3_9ROSI</name>
<organism evidence="1 2">
    <name type="scientific">Carpinus fangiana</name>
    <dbReference type="NCBI Taxonomy" id="176857"/>
    <lineage>
        <taxon>Eukaryota</taxon>
        <taxon>Viridiplantae</taxon>
        <taxon>Streptophyta</taxon>
        <taxon>Embryophyta</taxon>
        <taxon>Tracheophyta</taxon>
        <taxon>Spermatophyta</taxon>
        <taxon>Magnoliopsida</taxon>
        <taxon>eudicotyledons</taxon>
        <taxon>Gunneridae</taxon>
        <taxon>Pentapetalae</taxon>
        <taxon>rosids</taxon>
        <taxon>fabids</taxon>
        <taxon>Fagales</taxon>
        <taxon>Betulaceae</taxon>
        <taxon>Carpinus</taxon>
    </lineage>
</organism>
<keyword evidence="2" id="KW-1185">Reference proteome</keyword>
<gene>
    <name evidence="1" type="ORF">FH972_019547</name>
</gene>
<accession>A0A5N6RQZ3</accession>
<evidence type="ECO:0000313" key="2">
    <source>
        <dbReference type="Proteomes" id="UP000327013"/>
    </source>
</evidence>
<dbReference type="Proteomes" id="UP000327013">
    <property type="component" value="Chromosome 8"/>
</dbReference>
<dbReference type="AlphaFoldDB" id="A0A5N6RQZ3"/>
<dbReference type="EMBL" id="CM017328">
    <property type="protein sequence ID" value="KAE8124682.1"/>
    <property type="molecule type" value="Genomic_DNA"/>
</dbReference>
<sequence>MPAPPNPDTFISHVSNADSLECRGQCDAYALLHMSKPNPETLALLLSSFRSACSRANSRGD</sequence>
<evidence type="ECO:0000313" key="1">
    <source>
        <dbReference type="EMBL" id="KAE8124682.1"/>
    </source>
</evidence>
<reference evidence="1 2" key="1">
    <citation type="submission" date="2019-06" db="EMBL/GenBank/DDBJ databases">
        <title>A chromosomal-level reference genome of Carpinus fangiana (Coryloideae, Betulaceae).</title>
        <authorList>
            <person name="Yang X."/>
            <person name="Wang Z."/>
            <person name="Zhang L."/>
            <person name="Hao G."/>
            <person name="Liu J."/>
            <person name="Yang Y."/>
        </authorList>
    </citation>
    <scope>NUCLEOTIDE SEQUENCE [LARGE SCALE GENOMIC DNA]</scope>
    <source>
        <strain evidence="1">Cfa_2016G</strain>
        <tissue evidence="1">Leaf</tissue>
    </source>
</reference>